<proteinExistence type="predicted"/>
<dbReference type="AlphaFoldDB" id="A0A3M7SHB0"/>
<accession>A0A3M7SHB0</accession>
<evidence type="ECO:0000313" key="2">
    <source>
        <dbReference type="EMBL" id="RNA35254.1"/>
    </source>
</evidence>
<dbReference type="EMBL" id="REGN01001351">
    <property type="protein sequence ID" value="RNA35254.1"/>
    <property type="molecule type" value="Genomic_DNA"/>
</dbReference>
<feature type="compositionally biased region" description="Low complexity" evidence="1">
    <location>
        <begin position="12"/>
        <end position="27"/>
    </location>
</feature>
<protein>
    <submittedName>
        <fullName evidence="2">Uncharacterized protein</fullName>
    </submittedName>
</protein>
<name>A0A3M7SHB0_BRAPC</name>
<keyword evidence="3" id="KW-1185">Reference proteome</keyword>
<organism evidence="2 3">
    <name type="scientific">Brachionus plicatilis</name>
    <name type="common">Marine rotifer</name>
    <name type="synonym">Brachionus muelleri</name>
    <dbReference type="NCBI Taxonomy" id="10195"/>
    <lineage>
        <taxon>Eukaryota</taxon>
        <taxon>Metazoa</taxon>
        <taxon>Spiralia</taxon>
        <taxon>Gnathifera</taxon>
        <taxon>Rotifera</taxon>
        <taxon>Eurotatoria</taxon>
        <taxon>Monogononta</taxon>
        <taxon>Pseudotrocha</taxon>
        <taxon>Ploima</taxon>
        <taxon>Brachionidae</taxon>
        <taxon>Brachionus</taxon>
    </lineage>
</organism>
<dbReference type="Proteomes" id="UP000276133">
    <property type="component" value="Unassembled WGS sequence"/>
</dbReference>
<evidence type="ECO:0000313" key="3">
    <source>
        <dbReference type="Proteomes" id="UP000276133"/>
    </source>
</evidence>
<reference evidence="2 3" key="1">
    <citation type="journal article" date="2018" name="Sci. Rep.">
        <title>Genomic signatures of local adaptation to the degree of environmental predictability in rotifers.</title>
        <authorList>
            <person name="Franch-Gras L."/>
            <person name="Hahn C."/>
            <person name="Garcia-Roger E.M."/>
            <person name="Carmona M.J."/>
            <person name="Serra M."/>
            <person name="Gomez A."/>
        </authorList>
    </citation>
    <scope>NUCLEOTIDE SEQUENCE [LARGE SCALE GENOMIC DNA]</scope>
    <source>
        <strain evidence="2">HYR1</strain>
    </source>
</reference>
<comment type="caution">
    <text evidence="2">The sequence shown here is derived from an EMBL/GenBank/DDBJ whole genome shotgun (WGS) entry which is preliminary data.</text>
</comment>
<sequence length="226" mass="25162">MSDSNKLDEKSSSSNILPISSAPSSINDPNDEIWIEFLNSLNQQPPSGNSAEKNSEQNPNSDEKPTDDEQTVDNDDAADDPDFTVCLENCDLEDPYYPDACFQVPKKEAVELVKDAIEICDGAPIVYDDKRHSKIKSAITIKKLTPENRTKILINRVSKLGGTVEPKASTRLAFGLPKITIPTPTKEFVPEFTEIQRKKLDEQLRNVQLNSDPSPGFKILNTEEEL</sequence>
<feature type="compositionally biased region" description="Basic and acidic residues" evidence="1">
    <location>
        <begin position="1"/>
        <end position="11"/>
    </location>
</feature>
<feature type="region of interest" description="Disordered" evidence="1">
    <location>
        <begin position="1"/>
        <end position="80"/>
    </location>
</feature>
<evidence type="ECO:0000256" key="1">
    <source>
        <dbReference type="SAM" id="MobiDB-lite"/>
    </source>
</evidence>
<gene>
    <name evidence="2" type="ORF">BpHYR1_016312</name>
</gene>
<feature type="compositionally biased region" description="Polar residues" evidence="1">
    <location>
        <begin position="39"/>
        <end position="60"/>
    </location>
</feature>
<feature type="compositionally biased region" description="Acidic residues" evidence="1">
    <location>
        <begin position="65"/>
        <end position="80"/>
    </location>
</feature>